<dbReference type="Pfam" id="PF17962">
    <property type="entry name" value="bMG6"/>
    <property type="match status" value="1"/>
</dbReference>
<dbReference type="InterPro" id="IPR041462">
    <property type="entry name" value="Bact_A2M_MG6"/>
</dbReference>
<dbReference type="InterPro" id="IPR049120">
    <property type="entry name" value="A2M_bMG2"/>
</dbReference>
<dbReference type="EMBL" id="JAIMBW010000001">
    <property type="protein sequence ID" value="MBY4894319.1"/>
    <property type="molecule type" value="Genomic_DNA"/>
</dbReference>
<name>A0A975YF45_9RHOB</name>
<dbReference type="InterPro" id="IPR002890">
    <property type="entry name" value="MG2"/>
</dbReference>
<evidence type="ECO:0000313" key="10">
    <source>
        <dbReference type="EMBL" id="QXL86991.1"/>
    </source>
</evidence>
<evidence type="ECO:0000313" key="9">
    <source>
        <dbReference type="EMBL" id="MBY4894319.1"/>
    </source>
</evidence>
<gene>
    <name evidence="9" type="ORF">KUL25_16300</name>
    <name evidence="10" type="ORF">KUL25_16305</name>
</gene>
<feature type="domain" description="Alpha-2-macroglobulin" evidence="8">
    <location>
        <begin position="1150"/>
        <end position="1239"/>
    </location>
</feature>
<dbReference type="Pfam" id="PF07678">
    <property type="entry name" value="TED_complement"/>
    <property type="match status" value="1"/>
</dbReference>
<evidence type="ECO:0000256" key="5">
    <source>
        <dbReference type="SAM" id="SignalP"/>
    </source>
</evidence>
<evidence type="ECO:0000259" key="8">
    <source>
        <dbReference type="SMART" id="SM01360"/>
    </source>
</evidence>
<dbReference type="SMART" id="SM00223">
    <property type="entry name" value="APPLE"/>
    <property type="match status" value="1"/>
</dbReference>
<keyword evidence="4" id="KW-1015">Disulfide bond</keyword>
<proteinExistence type="inferred from homology"/>
<dbReference type="RefSeq" id="WP_257893904.1">
    <property type="nucleotide sequence ID" value="NZ_JAIMBW010000001.1"/>
</dbReference>
<dbReference type="SMART" id="SM01359">
    <property type="entry name" value="A2M_N_2"/>
    <property type="match status" value="1"/>
</dbReference>
<dbReference type="SMART" id="SM01419">
    <property type="entry name" value="Thiol-ester_cl"/>
    <property type="match status" value="1"/>
</dbReference>
<dbReference type="Gene3D" id="1.50.10.20">
    <property type="match status" value="1"/>
</dbReference>
<dbReference type="GO" id="GO:0006508">
    <property type="term" value="P:proteolysis"/>
    <property type="evidence" value="ECO:0007669"/>
    <property type="project" value="InterPro"/>
</dbReference>
<feature type="domain" description="Apple" evidence="6">
    <location>
        <begin position="32"/>
        <end position="98"/>
    </location>
</feature>
<dbReference type="CDD" id="cd01100">
    <property type="entry name" value="APPLE_Factor_XI_like"/>
    <property type="match status" value="1"/>
</dbReference>
<dbReference type="InterPro" id="IPR021868">
    <property type="entry name" value="Alpha_2_Macroglob_MG3"/>
</dbReference>
<evidence type="ECO:0000256" key="4">
    <source>
        <dbReference type="ARBA" id="ARBA00023157"/>
    </source>
</evidence>
<dbReference type="InterPro" id="IPR026284">
    <property type="entry name" value="A2MG_proteobact"/>
</dbReference>
<dbReference type="InterPro" id="IPR011626">
    <property type="entry name" value="Alpha-macroglobulin_TED"/>
</dbReference>
<dbReference type="Pfam" id="PF14295">
    <property type="entry name" value="PAN_4"/>
    <property type="match status" value="1"/>
</dbReference>
<organism evidence="10">
    <name type="scientific">Gymnodinialimonas phycosphaerae</name>
    <dbReference type="NCBI Taxonomy" id="2841589"/>
    <lineage>
        <taxon>Bacteria</taxon>
        <taxon>Pseudomonadati</taxon>
        <taxon>Pseudomonadota</taxon>
        <taxon>Alphaproteobacteria</taxon>
        <taxon>Rhodobacterales</taxon>
        <taxon>Paracoccaceae</taxon>
        <taxon>Gymnodinialimonas</taxon>
    </lineage>
</organism>
<evidence type="ECO:0000256" key="2">
    <source>
        <dbReference type="ARBA" id="ARBA00022729"/>
    </source>
</evidence>
<dbReference type="Pfam" id="PF07703">
    <property type="entry name" value="A2M_BRD"/>
    <property type="match status" value="1"/>
</dbReference>
<dbReference type="InterPro" id="IPR008930">
    <property type="entry name" value="Terpenoid_cyclase/PrenylTrfase"/>
</dbReference>
<dbReference type="EMBL" id="CP078073">
    <property type="protein sequence ID" value="QXL86991.1"/>
    <property type="molecule type" value="Genomic_DNA"/>
</dbReference>
<keyword evidence="11" id="KW-1185">Reference proteome</keyword>
<feature type="signal peptide" evidence="5">
    <location>
        <begin position="1"/>
        <end position="21"/>
    </location>
</feature>
<dbReference type="CDD" id="cd02891">
    <property type="entry name" value="A2M_like"/>
    <property type="match status" value="1"/>
</dbReference>
<dbReference type="GO" id="GO:0004866">
    <property type="term" value="F:endopeptidase inhibitor activity"/>
    <property type="evidence" value="ECO:0007669"/>
    <property type="project" value="InterPro"/>
</dbReference>
<dbReference type="Gene3D" id="2.60.40.1930">
    <property type="match status" value="1"/>
</dbReference>
<dbReference type="Gene3D" id="3.50.4.10">
    <property type="entry name" value="Hepatocyte Growth Factor"/>
    <property type="match status" value="1"/>
</dbReference>
<protein>
    <submittedName>
        <fullName evidence="10">Alpha-2-macroglobulin family protein</fullName>
    </submittedName>
</protein>
<feature type="chain" id="PRO_5037494251" evidence="5">
    <location>
        <begin position="22"/>
        <end position="1809"/>
    </location>
</feature>
<dbReference type="SMART" id="SM01360">
    <property type="entry name" value="A2M"/>
    <property type="match status" value="1"/>
</dbReference>
<feature type="domain" description="Alpha-2-macroglobulin bait region" evidence="7">
    <location>
        <begin position="944"/>
        <end position="1088"/>
    </location>
</feature>
<dbReference type="Pfam" id="PF11974">
    <property type="entry name" value="bMG3"/>
    <property type="match status" value="1"/>
</dbReference>
<dbReference type="InterPro" id="IPR003609">
    <property type="entry name" value="Pan_app"/>
</dbReference>
<dbReference type="Pfam" id="PF01835">
    <property type="entry name" value="MG2"/>
    <property type="match status" value="1"/>
</dbReference>
<dbReference type="PANTHER" id="PTHR40094">
    <property type="entry name" value="ALPHA-2-MACROGLOBULIN HOMOLOG"/>
    <property type="match status" value="1"/>
</dbReference>
<dbReference type="InterPro" id="IPR047565">
    <property type="entry name" value="Alpha-macroglob_thiol-ester_cl"/>
</dbReference>
<reference evidence="10 11" key="1">
    <citation type="submission" date="2021-07" db="EMBL/GenBank/DDBJ databases">
        <title>Karlodiniumbacter phycospheric gen. nov., sp. nov., a phycosphere bacterium isolated from karlodinium veneficum.</title>
        <authorList>
            <person name="Peng Y."/>
            <person name="Jiang L."/>
            <person name="Lee J."/>
        </authorList>
    </citation>
    <scope>NUCLEOTIDE SEQUENCE</scope>
    <source>
        <strain evidence="10 11">N5</strain>
    </source>
</reference>
<dbReference type="InterPro" id="IPR001599">
    <property type="entry name" value="Macroglobln_a2"/>
</dbReference>
<comment type="similarity">
    <text evidence="1">Belongs to the protease inhibitor I39 (alpha-2-macroglobulin) family. Bacterial alpha-2-macroglobulin subfamily.</text>
</comment>
<dbReference type="Proteomes" id="UP000693972">
    <property type="component" value="Unassembled WGS sequence"/>
</dbReference>
<evidence type="ECO:0000259" key="6">
    <source>
        <dbReference type="SMART" id="SM00223"/>
    </source>
</evidence>
<sequence length="1809" mass="193203">MTRTLAVAVCFFVFLGLPLHAQDLLPERTTLIIRDTDLPGNDLRPIFDTTLADCNAACRVDPDCTAFTFNSVNNSCFPKTAAADGIAYSGALSGILRDTPDAAHALAARRYGDLGFLQASDFSSALAQANTLGLTHYAGLFDPDDWRRSARSAFADGNILGAMRRMGAAITVEDRGTDWTAYATYLLAIEPENRSEGQRFESRALLAAVNATLRTEGEELANALDVLAEALERRGRGRDTIPALRLALTQAATPDREEALDRVLGLYGFRVTDTRVDVEADFPRICAIFSEPLAAGGVIYDDFLQTTLSDVAVEADGRQLCLSGVRHGQRYEFTLRAGLPAASGEVLHAPVTLRQYVRDRAPSVRFAGRAYILPASAGGTIPLVGVNTDLVDLRLFHVADRNILRTLQEQYFGRPLAEWQVDQFAEEIGEAVWQGEAEVASEVNRGITTRVPIGEVLQDRAPGLYALEARVGGAGTSEGGATQWFLVSDLGLTSISGADGVHVLVRSLATTEAHAGVTVDLISESNHVLATSETDSDGYAYFPAAIAAGEQGAAPALLTARRGDTDLAFLSLRDAEFDLSDRGVEGRAPAGPIDVFLTTDRGIYRAGDTIHMTALARDPQVQAISDLPLTAILTRPDGVEFTRHLLDEAGAGGFVASLPLTADVPRGTWRLAIHADPDARPLREVRLLVEDFLPERLDLTIDLPADTFGSGASPITDFRADYLFGAPASGLNITGRMALTPIRTLPDHPGYQFGRYDALPDPQFASFGPIETDAQGHAALTLEFPQFEGVDHPGQLALTAEITEGSGRPVERRETVTIVPFSAVIGIRPLFDSTLPEGVEAPFHLITTGAEPMPVRWTLNRVEQRYQWYRQNGNWTWEPVTTRQQIALGETVLTTDPTELDLPVEWGSFELRVESDSGGFAVSSVGFSAGWYGAEDGTDTPDALEVSLDAEAYRPGDTATLRIVPRTGGLALVQVVTDRLIDQQIVQLGDDPTDITLPVTGEWGAGAYVTATLIRPLDTESSPVPTRAIGIAHAAVDPGDRALQATLEVAETMRPRGPMDVALRVDGALPGEVVHATIAAVDLGILNLTSFDSPDPQGHYFGQRRLGMAFRDIYGRLIDSRDGAEGRIRQGGDAGAGLRMQADPTSEDLVALFSGPLTVGDDGTARATFDMPAFNGTIRVMATAWSDTGVGQAEADVIVRDPVVITASAPRFLAPSDAASLLLEITHTEGPTGEMPLAISATPEIQIFGQIIPAITLAEGEATRVTIPFIAADRTGTAELSVTLTTPDGTDILQTLTVPVQANDPEVTETTRLTLAPGESFTVDSAVFTGFHPEGVRAILSAGPLARYDVAGLLQRLDRYPYGCSEQTASRAMPLLYLSSVAQALDLGTADDLNTRIEGAIASVLTNQAANGGFGLWQASSGDLWLDAYVTDFLSRARAEGHSVPDIPFQSALDNLANAVASHPDFENGGEGLAYALMVLAREGQASMGDLRYYADVKVTDFATPLALGQLGAALAMYGDQPRADAMFIAGFARLTLPGLSEDTRSWRVDYGSRQRDAAGLIALATNAGSLAVNMPASVVDIAPSVADASTQEAVWALLAAHALIDNPSAEGLLLDGAPIVGPMVQVLDDAPTQTRVIENTGTRDEVVTLTRFGRPDGPTEAYGNGYRIEREYLTLDGAPVDPAQVTQGTRLVTILTVINTGAPDGRLMVNDPLPAGFEIDNPNLLQSGDVRAFDGVDVGASPVMSEFRAERFLSAVDMRYGVDRVRLGYIVRAVSPGEFHHPAASVEDMYRPTYRAQTASGRISVLEE</sequence>
<dbReference type="InterPro" id="IPR000177">
    <property type="entry name" value="Apple"/>
</dbReference>
<dbReference type="Pfam" id="PF21142">
    <property type="entry name" value="A2M_bMG2"/>
    <property type="match status" value="1"/>
</dbReference>
<dbReference type="Pfam" id="PF17972">
    <property type="entry name" value="bMG5"/>
    <property type="match status" value="1"/>
</dbReference>
<evidence type="ECO:0000256" key="3">
    <source>
        <dbReference type="ARBA" id="ARBA00022737"/>
    </source>
</evidence>
<dbReference type="InterPro" id="IPR011625">
    <property type="entry name" value="A2M_N_BRD"/>
</dbReference>
<keyword evidence="2 5" id="KW-0732">Signal</keyword>
<accession>A0A975YF45</accession>
<dbReference type="InterPro" id="IPR041203">
    <property type="entry name" value="Bact_A2M_MG5"/>
</dbReference>
<dbReference type="GO" id="GO:0005615">
    <property type="term" value="C:extracellular space"/>
    <property type="evidence" value="ECO:0007669"/>
    <property type="project" value="InterPro"/>
</dbReference>
<dbReference type="Pfam" id="PF00207">
    <property type="entry name" value="A2M"/>
    <property type="match status" value="1"/>
</dbReference>
<dbReference type="SUPFAM" id="SSF48239">
    <property type="entry name" value="Terpenoid cyclases/Protein prenyltransferases"/>
    <property type="match status" value="1"/>
</dbReference>
<dbReference type="PIRSF" id="PIRSF038980">
    <property type="entry name" value="A2M_bac"/>
    <property type="match status" value="1"/>
</dbReference>
<evidence type="ECO:0000259" key="7">
    <source>
        <dbReference type="SMART" id="SM01359"/>
    </source>
</evidence>
<dbReference type="PANTHER" id="PTHR40094:SF1">
    <property type="entry name" value="UBIQUITIN DOMAIN-CONTAINING PROTEIN"/>
    <property type="match status" value="1"/>
</dbReference>
<keyword evidence="3" id="KW-0677">Repeat</keyword>
<evidence type="ECO:0000313" key="11">
    <source>
        <dbReference type="Proteomes" id="UP000693972"/>
    </source>
</evidence>
<dbReference type="InterPro" id="IPR041246">
    <property type="entry name" value="Bact_MG10"/>
</dbReference>
<dbReference type="Pfam" id="PF17973">
    <property type="entry name" value="bMG10"/>
    <property type="match status" value="1"/>
</dbReference>
<evidence type="ECO:0000256" key="1">
    <source>
        <dbReference type="ARBA" id="ARBA00010556"/>
    </source>
</evidence>
<dbReference type="InterPro" id="IPR051802">
    <property type="entry name" value="YfhM-like"/>
</dbReference>